<feature type="transmembrane region" description="Helical" evidence="7">
    <location>
        <begin position="297"/>
        <end position="316"/>
    </location>
</feature>
<dbReference type="Pfam" id="PF00528">
    <property type="entry name" value="BPD_transp_1"/>
    <property type="match status" value="1"/>
</dbReference>
<evidence type="ECO:0000313" key="9">
    <source>
        <dbReference type="EMBL" id="SAL55661.1"/>
    </source>
</evidence>
<dbReference type="RefSeq" id="WP_060859101.1">
    <property type="nucleotide sequence ID" value="NZ_FCOC02000041.1"/>
</dbReference>
<comment type="similarity">
    <text evidence="7">Belongs to the binding-protein-dependent transport system permease family.</text>
</comment>
<feature type="transmembrane region" description="Helical" evidence="7">
    <location>
        <begin position="251"/>
        <end position="277"/>
    </location>
</feature>
<evidence type="ECO:0000259" key="8">
    <source>
        <dbReference type="PROSITE" id="PS50928"/>
    </source>
</evidence>
<dbReference type="InterPro" id="IPR045621">
    <property type="entry name" value="BPD_transp_1_N"/>
</dbReference>
<comment type="subcellular location">
    <subcellularLocation>
        <location evidence="1 7">Cell membrane</location>
        <topology evidence="1 7">Multi-pass membrane protein</topology>
    </subcellularLocation>
</comment>
<dbReference type="EMBL" id="FCOC02000041">
    <property type="protein sequence ID" value="SAL55661.1"/>
    <property type="molecule type" value="Genomic_DNA"/>
</dbReference>
<feature type="transmembrane region" description="Helical" evidence="7">
    <location>
        <begin position="20"/>
        <end position="38"/>
    </location>
</feature>
<keyword evidence="3" id="KW-1003">Cell membrane</keyword>
<reference evidence="9 10" key="1">
    <citation type="submission" date="2016-01" db="EMBL/GenBank/DDBJ databases">
        <authorList>
            <person name="Oliw E.H."/>
        </authorList>
    </citation>
    <scope>NUCLEOTIDE SEQUENCE [LARGE SCALE GENOMIC DNA]</scope>
    <source>
        <strain evidence="9">LMG 22029</strain>
    </source>
</reference>
<gene>
    <name evidence="9" type="ORF">AWB64_06161</name>
</gene>
<dbReference type="InterPro" id="IPR000515">
    <property type="entry name" value="MetI-like"/>
</dbReference>
<keyword evidence="5 7" id="KW-1133">Transmembrane helix</keyword>
<evidence type="ECO:0000313" key="10">
    <source>
        <dbReference type="Proteomes" id="UP000054893"/>
    </source>
</evidence>
<dbReference type="Proteomes" id="UP000054893">
    <property type="component" value="Unassembled WGS sequence"/>
</dbReference>
<dbReference type="PANTHER" id="PTHR43163:SF9">
    <property type="entry name" value="ABC TRANSPORTER PERMEASE PROTEIN"/>
    <property type="match status" value="1"/>
</dbReference>
<dbReference type="AlphaFoldDB" id="A0A158IHU2"/>
<dbReference type="OrthoDB" id="9803623at2"/>
<accession>A0A158IHU2</accession>
<evidence type="ECO:0000256" key="1">
    <source>
        <dbReference type="ARBA" id="ARBA00004651"/>
    </source>
</evidence>
<dbReference type="Pfam" id="PF19300">
    <property type="entry name" value="BPD_transp_1_N"/>
    <property type="match status" value="1"/>
</dbReference>
<dbReference type="PROSITE" id="PS50928">
    <property type="entry name" value="ABC_TM1"/>
    <property type="match status" value="1"/>
</dbReference>
<dbReference type="SUPFAM" id="SSF161098">
    <property type="entry name" value="MetI-like"/>
    <property type="match status" value="1"/>
</dbReference>
<evidence type="ECO:0000256" key="6">
    <source>
        <dbReference type="ARBA" id="ARBA00023136"/>
    </source>
</evidence>
<evidence type="ECO:0000256" key="5">
    <source>
        <dbReference type="ARBA" id="ARBA00022989"/>
    </source>
</evidence>
<evidence type="ECO:0000256" key="7">
    <source>
        <dbReference type="RuleBase" id="RU363032"/>
    </source>
</evidence>
<dbReference type="Gene3D" id="1.10.3720.10">
    <property type="entry name" value="MetI-like"/>
    <property type="match status" value="1"/>
</dbReference>
<feature type="transmembrane region" description="Helical" evidence="7">
    <location>
        <begin position="109"/>
        <end position="134"/>
    </location>
</feature>
<dbReference type="GO" id="GO:0005886">
    <property type="term" value="C:plasma membrane"/>
    <property type="evidence" value="ECO:0007669"/>
    <property type="project" value="UniProtKB-SubCell"/>
</dbReference>
<dbReference type="CDD" id="cd06261">
    <property type="entry name" value="TM_PBP2"/>
    <property type="match status" value="1"/>
</dbReference>
<evidence type="ECO:0000256" key="3">
    <source>
        <dbReference type="ARBA" id="ARBA00022475"/>
    </source>
</evidence>
<organism evidence="9 10">
    <name type="scientific">Caballeronia sordidicola</name>
    <name type="common">Burkholderia sordidicola</name>
    <dbReference type="NCBI Taxonomy" id="196367"/>
    <lineage>
        <taxon>Bacteria</taxon>
        <taxon>Pseudomonadati</taxon>
        <taxon>Pseudomonadota</taxon>
        <taxon>Betaproteobacteria</taxon>
        <taxon>Burkholderiales</taxon>
        <taxon>Burkholderiaceae</taxon>
        <taxon>Caballeronia</taxon>
    </lineage>
</organism>
<feature type="transmembrane region" description="Helical" evidence="7">
    <location>
        <begin position="141"/>
        <end position="165"/>
    </location>
</feature>
<dbReference type="PANTHER" id="PTHR43163">
    <property type="entry name" value="DIPEPTIDE TRANSPORT SYSTEM PERMEASE PROTEIN DPPB-RELATED"/>
    <property type="match status" value="1"/>
</dbReference>
<evidence type="ECO:0000256" key="4">
    <source>
        <dbReference type="ARBA" id="ARBA00022692"/>
    </source>
</evidence>
<feature type="domain" description="ABC transmembrane type-1" evidence="8">
    <location>
        <begin position="105"/>
        <end position="320"/>
    </location>
</feature>
<dbReference type="GO" id="GO:0055085">
    <property type="term" value="P:transmembrane transport"/>
    <property type="evidence" value="ECO:0007669"/>
    <property type="project" value="InterPro"/>
</dbReference>
<evidence type="ECO:0000256" key="2">
    <source>
        <dbReference type="ARBA" id="ARBA00022448"/>
    </source>
</evidence>
<name>A0A158IHU2_CABSO</name>
<keyword evidence="6 7" id="KW-0472">Membrane</keyword>
<keyword evidence="4 7" id="KW-0812">Transmembrane</keyword>
<dbReference type="InterPro" id="IPR035906">
    <property type="entry name" value="MetI-like_sf"/>
</dbReference>
<proteinExistence type="inferred from homology"/>
<keyword evidence="2 7" id="KW-0813">Transport</keyword>
<sequence length="330" mass="35927">MISSHLKRVALRLRRTSAQAIPTIIAVVVLNFALLQLVPGDAADVLAGESGSATAETMAMMRHHFGLDLTLWQQLLAYLNHLAHFSLGFSPRFNTPVMTLILGRLPNTLILMVSALVFAIVAGMIIGVAMANWVGKWPDRVLSFLALVLYSMPGFWLALMAIVLFSVKLGWLPSGGDMTLGVNLTGWSWLVDRVSHAVLPALALASFFVAIYARLTRVAMLEVQRQDYVRTAHAKGLHPFFVTVRHVLRNALLPITTVAGMHLGNLLGGAAVIETVFSWPGLGRLALEAVQGRDYNVLLGVLLLSSMLVIAANVLVDLLHAWLDPRIALH</sequence>
<feature type="transmembrane region" description="Helical" evidence="7">
    <location>
        <begin position="197"/>
        <end position="215"/>
    </location>
</feature>
<protein>
    <submittedName>
        <fullName evidence="9">Binding-protein-dependent transport system inner membrane protein</fullName>
    </submittedName>
</protein>